<name>A0A540VU78_9GAMM</name>
<dbReference type="InterPro" id="IPR050824">
    <property type="entry name" value="Thiol_disulfide_DsbA"/>
</dbReference>
<dbReference type="PIRSF" id="PIRSF001488">
    <property type="entry name" value="Tdi_protein"/>
    <property type="match status" value="1"/>
</dbReference>
<dbReference type="CDD" id="cd03019">
    <property type="entry name" value="DsbA_DsbA"/>
    <property type="match status" value="1"/>
</dbReference>
<keyword evidence="5 7" id="KW-1015">Disulfide bond</keyword>
<gene>
    <name evidence="11" type="ORF">FKY71_03985</name>
</gene>
<keyword evidence="4 7" id="KW-0574">Periplasm</keyword>
<comment type="subcellular location">
    <subcellularLocation>
        <location evidence="1 7">Periplasm</location>
    </subcellularLocation>
</comment>
<comment type="caution">
    <text evidence="11">The sequence shown here is derived from an EMBL/GenBank/DDBJ whole genome shotgun (WGS) entry which is preliminary data.</text>
</comment>
<accession>A0A540VU78</accession>
<keyword evidence="3 9" id="KW-0732">Signal</keyword>
<dbReference type="STRING" id="1260251.SPISAL_08255"/>
<evidence type="ECO:0000256" key="6">
    <source>
        <dbReference type="ARBA" id="ARBA00023284"/>
    </source>
</evidence>
<dbReference type="Gene3D" id="3.40.30.10">
    <property type="entry name" value="Glutaredoxin"/>
    <property type="match status" value="1"/>
</dbReference>
<evidence type="ECO:0000259" key="10">
    <source>
        <dbReference type="PROSITE" id="PS51352"/>
    </source>
</evidence>
<dbReference type="EMBL" id="VIFK01000016">
    <property type="protein sequence ID" value="TQF00316.1"/>
    <property type="molecule type" value="Genomic_DNA"/>
</dbReference>
<dbReference type="Pfam" id="PF01323">
    <property type="entry name" value="DSBA"/>
    <property type="match status" value="1"/>
</dbReference>
<evidence type="ECO:0000256" key="9">
    <source>
        <dbReference type="SAM" id="SignalP"/>
    </source>
</evidence>
<evidence type="ECO:0000256" key="5">
    <source>
        <dbReference type="ARBA" id="ARBA00023157"/>
    </source>
</evidence>
<evidence type="ECO:0000256" key="4">
    <source>
        <dbReference type="ARBA" id="ARBA00022764"/>
    </source>
</evidence>
<feature type="signal peptide" evidence="9">
    <location>
        <begin position="1"/>
        <end position="24"/>
    </location>
</feature>
<reference evidence="11 12" key="1">
    <citation type="submission" date="2019-06" db="EMBL/GenBank/DDBJ databases">
        <title>Metagenome assembled Genome of Spiribacter salinus SL48-SHIP from the microbial mat of Salt Lake 48 (Novosibirsk region, Russia).</title>
        <authorList>
            <person name="Shipova A."/>
            <person name="Rozanov A.S."/>
            <person name="Bryanskaya A.V."/>
            <person name="Peltek S.E."/>
        </authorList>
    </citation>
    <scope>NUCLEOTIDE SEQUENCE [LARGE SCALE GENOMIC DNA]</scope>
    <source>
        <strain evidence="11">SL48-SHIP-2</strain>
    </source>
</reference>
<dbReference type="SUPFAM" id="SSF52833">
    <property type="entry name" value="Thioredoxin-like"/>
    <property type="match status" value="1"/>
</dbReference>
<dbReference type="InterPro" id="IPR013766">
    <property type="entry name" value="Thioredoxin_domain"/>
</dbReference>
<evidence type="ECO:0000256" key="3">
    <source>
        <dbReference type="ARBA" id="ARBA00022729"/>
    </source>
</evidence>
<dbReference type="InterPro" id="IPR023205">
    <property type="entry name" value="DsbA/DsbL"/>
</dbReference>
<dbReference type="Proteomes" id="UP000315400">
    <property type="component" value="Unassembled WGS sequence"/>
</dbReference>
<feature type="domain" description="Thioredoxin" evidence="10">
    <location>
        <begin position="4"/>
        <end position="149"/>
    </location>
</feature>
<evidence type="ECO:0000256" key="7">
    <source>
        <dbReference type="PIRNR" id="PIRNR001488"/>
    </source>
</evidence>
<sequence length="207" mass="22242">MHRLNRILVAGLLALIGVAGPVLAQDQPYRELDSPQSTEGGAVEVREFFSYGCPHCHDFEPRLSAWAESMGDRIDVVHTPVTFGRDSWALLARAYYAAEALDILGTTHTATFEAIHEQGRQFSDADDVAAFYADIAEVSEQAVLDALASFEVDASARRAERMVSAYGVPGTPAVGVAGRYLIDVRAAGGQAGMLDVAEQLVAEESSR</sequence>
<dbReference type="InterPro" id="IPR036249">
    <property type="entry name" value="Thioredoxin-like_sf"/>
</dbReference>
<dbReference type="AlphaFoldDB" id="A0A540VU78"/>
<protein>
    <recommendedName>
        <fullName evidence="7">Thiol:disulfide interchange protein</fullName>
    </recommendedName>
</protein>
<dbReference type="GO" id="GO:0016491">
    <property type="term" value="F:oxidoreductase activity"/>
    <property type="evidence" value="ECO:0007669"/>
    <property type="project" value="InterPro"/>
</dbReference>
<feature type="chain" id="PRO_5021861406" description="Thiol:disulfide interchange protein" evidence="9">
    <location>
        <begin position="25"/>
        <end position="207"/>
    </location>
</feature>
<keyword evidence="6" id="KW-0676">Redox-active center</keyword>
<dbReference type="GO" id="GO:0042597">
    <property type="term" value="C:periplasmic space"/>
    <property type="evidence" value="ECO:0007669"/>
    <property type="project" value="UniProtKB-SubCell"/>
</dbReference>
<evidence type="ECO:0000256" key="2">
    <source>
        <dbReference type="ARBA" id="ARBA00005791"/>
    </source>
</evidence>
<dbReference type="PANTHER" id="PTHR35891">
    <property type="entry name" value="THIOL:DISULFIDE INTERCHANGE PROTEIN DSBA"/>
    <property type="match status" value="1"/>
</dbReference>
<evidence type="ECO:0000256" key="8">
    <source>
        <dbReference type="PIRSR" id="PIRSR001488-1"/>
    </source>
</evidence>
<proteinExistence type="inferred from homology"/>
<dbReference type="PANTHER" id="PTHR35891:SF2">
    <property type="entry name" value="THIOL:DISULFIDE INTERCHANGE PROTEIN DSBA"/>
    <property type="match status" value="1"/>
</dbReference>
<evidence type="ECO:0000313" key="11">
    <source>
        <dbReference type="EMBL" id="TQF00316.1"/>
    </source>
</evidence>
<comment type="similarity">
    <text evidence="2">Belongs to the thioredoxin family. DsbA subfamily.</text>
</comment>
<evidence type="ECO:0000256" key="1">
    <source>
        <dbReference type="ARBA" id="ARBA00004418"/>
    </source>
</evidence>
<dbReference type="PROSITE" id="PS51352">
    <property type="entry name" value="THIOREDOXIN_2"/>
    <property type="match status" value="1"/>
</dbReference>
<organism evidence="11 12">
    <name type="scientific">Spiribacter salinus</name>
    <dbReference type="NCBI Taxonomy" id="1335746"/>
    <lineage>
        <taxon>Bacteria</taxon>
        <taxon>Pseudomonadati</taxon>
        <taxon>Pseudomonadota</taxon>
        <taxon>Gammaproteobacteria</taxon>
        <taxon>Chromatiales</taxon>
        <taxon>Ectothiorhodospiraceae</taxon>
        <taxon>Spiribacter</taxon>
    </lineage>
</organism>
<evidence type="ECO:0000313" key="12">
    <source>
        <dbReference type="Proteomes" id="UP000315400"/>
    </source>
</evidence>
<dbReference type="InterPro" id="IPR001853">
    <property type="entry name" value="DSBA-like_thioredoxin_dom"/>
</dbReference>
<feature type="disulfide bond" description="Redox-active" evidence="8">
    <location>
        <begin position="53"/>
        <end position="56"/>
    </location>
</feature>